<name>A0LVP8_ACIC1</name>
<keyword evidence="1" id="KW-1133">Transmembrane helix</keyword>
<feature type="transmembrane region" description="Helical" evidence="1">
    <location>
        <begin position="62"/>
        <end position="81"/>
    </location>
</feature>
<evidence type="ECO:0000313" key="3">
    <source>
        <dbReference type="Proteomes" id="UP000008221"/>
    </source>
</evidence>
<proteinExistence type="predicted"/>
<evidence type="ECO:0000313" key="2">
    <source>
        <dbReference type="EMBL" id="ABK53508.1"/>
    </source>
</evidence>
<gene>
    <name evidence="2" type="ordered locus">Acel_1736</name>
</gene>
<organism evidence="2 3">
    <name type="scientific">Acidothermus cellulolyticus (strain ATCC 43068 / DSM 8971 / 11B)</name>
    <dbReference type="NCBI Taxonomy" id="351607"/>
    <lineage>
        <taxon>Bacteria</taxon>
        <taxon>Bacillati</taxon>
        <taxon>Actinomycetota</taxon>
        <taxon>Actinomycetes</taxon>
        <taxon>Acidothermales</taxon>
        <taxon>Acidothermaceae</taxon>
        <taxon>Acidothermus</taxon>
    </lineage>
</organism>
<dbReference type="AlphaFoldDB" id="A0LVP8"/>
<evidence type="ECO:0000256" key="1">
    <source>
        <dbReference type="SAM" id="Phobius"/>
    </source>
</evidence>
<dbReference type="HOGENOM" id="CLU_2244067_0_0_11"/>
<protein>
    <submittedName>
        <fullName evidence="2">Uncharacterized protein</fullName>
    </submittedName>
</protein>
<dbReference type="Proteomes" id="UP000008221">
    <property type="component" value="Chromosome"/>
</dbReference>
<keyword evidence="3" id="KW-1185">Reference proteome</keyword>
<dbReference type="KEGG" id="ace:Acel_1736"/>
<dbReference type="InParanoid" id="A0LVP8"/>
<accession>A0LVP8</accession>
<keyword evidence="1" id="KW-0472">Membrane</keyword>
<reference evidence="2 3" key="1">
    <citation type="journal article" date="2009" name="Genome Res.">
        <title>Complete genome of the cellulolytic thermophile Acidothermus cellulolyticus 11B provides insights into its ecophysiological and evolutionary adaptations.</title>
        <authorList>
            <person name="Barabote R.D."/>
            <person name="Xie G."/>
            <person name="Leu D.H."/>
            <person name="Normand P."/>
            <person name="Necsulea A."/>
            <person name="Daubin V."/>
            <person name="Medigue C."/>
            <person name="Adney W.S."/>
            <person name="Xu X.C."/>
            <person name="Lapidus A."/>
            <person name="Parales R.E."/>
            <person name="Detter C."/>
            <person name="Pujic P."/>
            <person name="Bruce D."/>
            <person name="Lavire C."/>
            <person name="Challacombe J.F."/>
            <person name="Brettin T.S."/>
            <person name="Berry A.M."/>
        </authorList>
    </citation>
    <scope>NUCLEOTIDE SEQUENCE [LARGE SCALE GENOMIC DNA]</scope>
    <source>
        <strain evidence="3">ATCC 43068 / DSM 8971 / 11B</strain>
    </source>
</reference>
<keyword evidence="1" id="KW-0812">Transmembrane</keyword>
<dbReference type="EMBL" id="CP000481">
    <property type="protein sequence ID" value="ABK53508.1"/>
    <property type="molecule type" value="Genomic_DNA"/>
</dbReference>
<dbReference type="STRING" id="351607.Acel_1736"/>
<sequence>MRAAEREEQQRAVVAAGSGSAGRKRRQLMMSSLAQRIGRARLRLVAWLPTAAGGRERGDVPGWVMITLMTAVLVVIIWGIASDQLRQLLTSAFDKISNQSNAGP</sequence>